<dbReference type="EMBL" id="JABWDY010027160">
    <property type="protein sequence ID" value="KAF5188122.1"/>
    <property type="molecule type" value="Genomic_DNA"/>
</dbReference>
<gene>
    <name evidence="2" type="ORF">FRX31_022290</name>
</gene>
<feature type="domain" description="F-box" evidence="1">
    <location>
        <begin position="23"/>
        <end position="70"/>
    </location>
</feature>
<dbReference type="SUPFAM" id="SSF52047">
    <property type="entry name" value="RNI-like"/>
    <property type="match status" value="1"/>
</dbReference>
<dbReference type="PROSITE" id="PS50181">
    <property type="entry name" value="FBOX"/>
    <property type="match status" value="1"/>
</dbReference>
<proteinExistence type="predicted"/>
<dbReference type="InterPro" id="IPR036047">
    <property type="entry name" value="F-box-like_dom_sf"/>
</dbReference>
<dbReference type="CDD" id="cd22164">
    <property type="entry name" value="F-box_AtSKIP19-like"/>
    <property type="match status" value="1"/>
</dbReference>
<dbReference type="PANTHER" id="PTHR38926:SF2">
    <property type="entry name" value="F-BOX_LRR-REPEAT PROTEIN 21-RELATED"/>
    <property type="match status" value="1"/>
</dbReference>
<dbReference type="Pfam" id="PF12937">
    <property type="entry name" value="F-box-like"/>
    <property type="match status" value="1"/>
</dbReference>
<dbReference type="InterPro" id="IPR001810">
    <property type="entry name" value="F-box_dom"/>
</dbReference>
<keyword evidence="3" id="KW-1185">Reference proteome</keyword>
<sequence length="172" mass="20262">MESHSSNSKRVRKITKRKGSKEVRNWLDLPHDVIIQIFLKLGVVEILYNVQRVCSLWRKLAKEPQLFRCIDMRNPWKYFDPCNFDPFRRMARKAMIQSRGQIEEISMEYFGTDEHIYRAIGKSKARSLRAIRLVSCYQVSDDALIDIAKENPLLEELELIFCSFMTETIATV</sequence>
<evidence type="ECO:0000313" key="3">
    <source>
        <dbReference type="Proteomes" id="UP000554482"/>
    </source>
</evidence>
<evidence type="ECO:0000259" key="1">
    <source>
        <dbReference type="PROSITE" id="PS50181"/>
    </source>
</evidence>
<dbReference type="PANTHER" id="PTHR38926">
    <property type="entry name" value="F-BOX DOMAIN CONTAINING PROTEIN, EXPRESSED"/>
    <property type="match status" value="1"/>
</dbReference>
<dbReference type="Proteomes" id="UP000554482">
    <property type="component" value="Unassembled WGS sequence"/>
</dbReference>
<evidence type="ECO:0000313" key="2">
    <source>
        <dbReference type="EMBL" id="KAF5188122.1"/>
    </source>
</evidence>
<accession>A0A7J6VUQ8</accession>
<protein>
    <submittedName>
        <fullName evidence="2">F-box protein skip19</fullName>
    </submittedName>
</protein>
<comment type="caution">
    <text evidence="2">The sequence shown here is derived from an EMBL/GenBank/DDBJ whole genome shotgun (WGS) entry which is preliminary data.</text>
</comment>
<dbReference type="InterPro" id="IPR032675">
    <property type="entry name" value="LRR_dom_sf"/>
</dbReference>
<name>A0A7J6VUQ8_THATH</name>
<feature type="non-terminal residue" evidence="2">
    <location>
        <position position="172"/>
    </location>
</feature>
<dbReference type="SUPFAM" id="SSF81383">
    <property type="entry name" value="F-box domain"/>
    <property type="match status" value="1"/>
</dbReference>
<reference evidence="2 3" key="1">
    <citation type="submission" date="2020-06" db="EMBL/GenBank/DDBJ databases">
        <title>Transcriptomic and genomic resources for Thalictrum thalictroides and T. hernandezii: Facilitating candidate gene discovery in an emerging model plant lineage.</title>
        <authorList>
            <person name="Arias T."/>
            <person name="Riano-Pachon D.M."/>
            <person name="Di Stilio V.S."/>
        </authorList>
    </citation>
    <scope>NUCLEOTIDE SEQUENCE [LARGE SCALE GENOMIC DNA]</scope>
    <source>
        <strain evidence="3">cv. WT478/WT964</strain>
        <tissue evidence="2">Leaves</tissue>
    </source>
</reference>
<dbReference type="OrthoDB" id="2095648at2759"/>
<dbReference type="AlphaFoldDB" id="A0A7J6VUQ8"/>
<dbReference type="Gene3D" id="3.80.10.10">
    <property type="entry name" value="Ribonuclease Inhibitor"/>
    <property type="match status" value="1"/>
</dbReference>
<organism evidence="2 3">
    <name type="scientific">Thalictrum thalictroides</name>
    <name type="common">Rue-anemone</name>
    <name type="synonym">Anemone thalictroides</name>
    <dbReference type="NCBI Taxonomy" id="46969"/>
    <lineage>
        <taxon>Eukaryota</taxon>
        <taxon>Viridiplantae</taxon>
        <taxon>Streptophyta</taxon>
        <taxon>Embryophyta</taxon>
        <taxon>Tracheophyta</taxon>
        <taxon>Spermatophyta</taxon>
        <taxon>Magnoliopsida</taxon>
        <taxon>Ranunculales</taxon>
        <taxon>Ranunculaceae</taxon>
        <taxon>Thalictroideae</taxon>
        <taxon>Thalictrum</taxon>
    </lineage>
</organism>